<gene>
    <name evidence="6" type="ORF">I7X39_06005</name>
</gene>
<keyword evidence="3 5" id="KW-1133">Transmembrane helix</keyword>
<comment type="caution">
    <text evidence="6">The sequence shown here is derived from an EMBL/GenBank/DDBJ whole genome shotgun (WGS) entry which is preliminary data.</text>
</comment>
<feature type="transmembrane region" description="Helical" evidence="5">
    <location>
        <begin position="111"/>
        <end position="132"/>
    </location>
</feature>
<name>A0A931J5B6_9BURK</name>
<feature type="transmembrane region" description="Helical" evidence="5">
    <location>
        <begin position="70"/>
        <end position="91"/>
    </location>
</feature>
<keyword evidence="4 5" id="KW-0472">Membrane</keyword>
<evidence type="ECO:0000313" key="7">
    <source>
        <dbReference type="Proteomes" id="UP000613266"/>
    </source>
</evidence>
<organism evidence="6 7">
    <name type="scientific">Inhella proteolytica</name>
    <dbReference type="NCBI Taxonomy" id="2795029"/>
    <lineage>
        <taxon>Bacteria</taxon>
        <taxon>Pseudomonadati</taxon>
        <taxon>Pseudomonadota</taxon>
        <taxon>Betaproteobacteria</taxon>
        <taxon>Burkholderiales</taxon>
        <taxon>Sphaerotilaceae</taxon>
        <taxon>Inhella</taxon>
    </lineage>
</organism>
<reference evidence="6" key="1">
    <citation type="submission" date="2020-12" db="EMBL/GenBank/DDBJ databases">
        <title>The genome sequence of Inhella sp. 1Y17.</title>
        <authorList>
            <person name="Liu Y."/>
        </authorList>
    </citation>
    <scope>NUCLEOTIDE SEQUENCE</scope>
    <source>
        <strain evidence="6">1Y17</strain>
    </source>
</reference>
<proteinExistence type="predicted"/>
<sequence>MPESVLLSWADLMVLALLLISLIVGAWRGLVLEVFSLAAWVLAYFLAPWLAPVVEGWLPAKIAQGGWQELAALVLAFILVLVVCGLTGRLLRMLLHATPLAFVDRLLGAGFGLLRGLLLALLGAVLIGFTPFKRHPAWTESISRPILHGTLQLAAPLLPQALQGLLESRKS</sequence>
<evidence type="ECO:0000256" key="5">
    <source>
        <dbReference type="SAM" id="Phobius"/>
    </source>
</evidence>
<evidence type="ECO:0000256" key="4">
    <source>
        <dbReference type="ARBA" id="ARBA00023136"/>
    </source>
</evidence>
<dbReference type="GO" id="GO:0016020">
    <property type="term" value="C:membrane"/>
    <property type="evidence" value="ECO:0007669"/>
    <property type="project" value="UniProtKB-SubCell"/>
</dbReference>
<dbReference type="AlphaFoldDB" id="A0A931J5B6"/>
<accession>A0A931J5B6</accession>
<feature type="transmembrane region" description="Helical" evidence="5">
    <location>
        <begin position="12"/>
        <end position="31"/>
    </location>
</feature>
<dbReference type="PANTHER" id="PTHR36926:SF1">
    <property type="entry name" value="COLICIN V PRODUCTION PROTEIN"/>
    <property type="match status" value="1"/>
</dbReference>
<evidence type="ECO:0000313" key="6">
    <source>
        <dbReference type="EMBL" id="MBH9576450.1"/>
    </source>
</evidence>
<dbReference type="PANTHER" id="PTHR36926">
    <property type="entry name" value="COLICIN V PRODUCTION PROTEIN"/>
    <property type="match status" value="1"/>
</dbReference>
<keyword evidence="7" id="KW-1185">Reference proteome</keyword>
<dbReference type="GO" id="GO:0009403">
    <property type="term" value="P:toxin biosynthetic process"/>
    <property type="evidence" value="ECO:0007669"/>
    <property type="project" value="InterPro"/>
</dbReference>
<evidence type="ECO:0000256" key="3">
    <source>
        <dbReference type="ARBA" id="ARBA00022989"/>
    </source>
</evidence>
<dbReference type="EMBL" id="JAEDAK010000003">
    <property type="protein sequence ID" value="MBH9576450.1"/>
    <property type="molecule type" value="Genomic_DNA"/>
</dbReference>
<evidence type="ECO:0000256" key="2">
    <source>
        <dbReference type="ARBA" id="ARBA00022692"/>
    </source>
</evidence>
<protein>
    <submittedName>
        <fullName evidence="6">CvpA family protein</fullName>
    </submittedName>
</protein>
<comment type="subcellular location">
    <subcellularLocation>
        <location evidence="1">Membrane</location>
        <topology evidence="1">Multi-pass membrane protein</topology>
    </subcellularLocation>
</comment>
<keyword evidence="2 5" id="KW-0812">Transmembrane</keyword>
<dbReference type="Pfam" id="PF02674">
    <property type="entry name" value="Colicin_V"/>
    <property type="match status" value="1"/>
</dbReference>
<dbReference type="RefSeq" id="WP_198110069.1">
    <property type="nucleotide sequence ID" value="NZ_JAEDAK010000003.1"/>
</dbReference>
<dbReference type="Proteomes" id="UP000613266">
    <property type="component" value="Unassembled WGS sequence"/>
</dbReference>
<dbReference type="InterPro" id="IPR003825">
    <property type="entry name" value="Colicin-V_CvpA"/>
</dbReference>
<feature type="transmembrane region" description="Helical" evidence="5">
    <location>
        <begin position="37"/>
        <end position="58"/>
    </location>
</feature>
<evidence type="ECO:0000256" key="1">
    <source>
        <dbReference type="ARBA" id="ARBA00004141"/>
    </source>
</evidence>
<dbReference type="InterPro" id="IPR052719">
    <property type="entry name" value="CvpA-like"/>
</dbReference>